<reference evidence="1 2" key="1">
    <citation type="submission" date="2014-06" db="EMBL/GenBank/DDBJ databases">
        <title>Evolutionary Origins and Diversification of the Mycorrhizal Mutualists.</title>
        <authorList>
            <consortium name="DOE Joint Genome Institute"/>
            <consortium name="Mycorrhizal Genomics Consortium"/>
            <person name="Kohler A."/>
            <person name="Kuo A."/>
            <person name="Nagy L.G."/>
            <person name="Floudas D."/>
            <person name="Copeland A."/>
            <person name="Barry K.W."/>
            <person name="Cichocki N."/>
            <person name="Veneault-Fourrey C."/>
            <person name="LaButti K."/>
            <person name="Lindquist E.A."/>
            <person name="Lipzen A."/>
            <person name="Lundell T."/>
            <person name="Morin E."/>
            <person name="Murat C."/>
            <person name="Riley R."/>
            <person name="Ohm R."/>
            <person name="Sun H."/>
            <person name="Tunlid A."/>
            <person name="Henrissat B."/>
            <person name="Grigoriev I.V."/>
            <person name="Hibbett D.S."/>
            <person name="Martin F."/>
        </authorList>
    </citation>
    <scope>NUCLEOTIDE SEQUENCE [LARGE SCALE GENOMIC DNA]</scope>
    <source>
        <strain evidence="1 2">SS14</strain>
    </source>
</reference>
<evidence type="ECO:0000313" key="1">
    <source>
        <dbReference type="EMBL" id="KIJ25461.1"/>
    </source>
</evidence>
<proteinExistence type="predicted"/>
<sequence length="135" mass="15772">MHRGWVGFMYYWCKRCAPTGLYKPKAPSKSKNAPKTSAKSITSKKCNNCTLLDWMSVFSYVDSHPGILQEKVIQYFRMRWEGVLESTQSTLSCKLKDQQTLQEHIDDNSIRLRQTEMAQLKQKTLHDFFEKTRSA</sequence>
<name>A0A0C9UJB1_SPHS4</name>
<dbReference type="EMBL" id="KN837413">
    <property type="protein sequence ID" value="KIJ25461.1"/>
    <property type="molecule type" value="Genomic_DNA"/>
</dbReference>
<dbReference type="Proteomes" id="UP000054279">
    <property type="component" value="Unassembled WGS sequence"/>
</dbReference>
<dbReference type="OrthoDB" id="162969at2759"/>
<dbReference type="AlphaFoldDB" id="A0A0C9UJB1"/>
<organism evidence="1 2">
    <name type="scientific">Sphaerobolus stellatus (strain SS14)</name>
    <dbReference type="NCBI Taxonomy" id="990650"/>
    <lineage>
        <taxon>Eukaryota</taxon>
        <taxon>Fungi</taxon>
        <taxon>Dikarya</taxon>
        <taxon>Basidiomycota</taxon>
        <taxon>Agaricomycotina</taxon>
        <taxon>Agaricomycetes</taxon>
        <taxon>Phallomycetidae</taxon>
        <taxon>Geastrales</taxon>
        <taxon>Sphaerobolaceae</taxon>
        <taxon>Sphaerobolus</taxon>
    </lineage>
</organism>
<keyword evidence="2" id="KW-1185">Reference proteome</keyword>
<dbReference type="HOGENOM" id="CLU_1887086_0_0_1"/>
<accession>A0A0C9UJB1</accession>
<evidence type="ECO:0000313" key="2">
    <source>
        <dbReference type="Proteomes" id="UP000054279"/>
    </source>
</evidence>
<gene>
    <name evidence="1" type="ORF">M422DRAFT_273553</name>
</gene>
<protein>
    <submittedName>
        <fullName evidence="1">Uncharacterized protein</fullName>
    </submittedName>
</protein>